<dbReference type="Proteomes" id="UP000198856">
    <property type="component" value="Unassembled WGS sequence"/>
</dbReference>
<dbReference type="EMBL" id="FNFC01000010">
    <property type="protein sequence ID" value="SDJ85744.1"/>
    <property type="molecule type" value="Genomic_DNA"/>
</dbReference>
<name>A0A1G8X5M9_9EURY</name>
<evidence type="ECO:0000256" key="1">
    <source>
        <dbReference type="SAM" id="MobiDB-lite"/>
    </source>
</evidence>
<dbReference type="STRING" id="890420.SAMN05216226_110116"/>
<evidence type="ECO:0008006" key="4">
    <source>
        <dbReference type="Google" id="ProtNLM"/>
    </source>
</evidence>
<dbReference type="OrthoDB" id="325633at2157"/>
<accession>A0A1G8X5M9</accession>
<proteinExistence type="predicted"/>
<keyword evidence="3" id="KW-1185">Reference proteome</keyword>
<evidence type="ECO:0000313" key="2">
    <source>
        <dbReference type="EMBL" id="SDJ85744.1"/>
    </source>
</evidence>
<feature type="region of interest" description="Disordered" evidence="1">
    <location>
        <begin position="1415"/>
        <end position="1459"/>
    </location>
</feature>
<protein>
    <recommendedName>
        <fullName evidence="4">CARDB protein</fullName>
    </recommendedName>
</protein>
<evidence type="ECO:0000313" key="3">
    <source>
        <dbReference type="Proteomes" id="UP000198856"/>
    </source>
</evidence>
<feature type="compositionally biased region" description="Acidic residues" evidence="1">
    <location>
        <begin position="1427"/>
        <end position="1452"/>
    </location>
</feature>
<dbReference type="Gene3D" id="2.60.40.10">
    <property type="entry name" value="Immunoglobulins"/>
    <property type="match status" value="4"/>
</dbReference>
<dbReference type="NCBIfam" id="NF045517">
    <property type="entry name" value="halo_surf_dom"/>
    <property type="match status" value="1"/>
</dbReference>
<reference evidence="2 3" key="1">
    <citation type="submission" date="2016-10" db="EMBL/GenBank/DDBJ databases">
        <authorList>
            <person name="de Groot N.N."/>
        </authorList>
    </citation>
    <scope>NUCLEOTIDE SEQUENCE [LARGE SCALE GENOMIC DNA]</scope>
    <source>
        <strain evidence="2 3">IBRC-M10015</strain>
    </source>
</reference>
<organism evidence="2 3">
    <name type="scientific">Halovenus aranensis</name>
    <dbReference type="NCBI Taxonomy" id="890420"/>
    <lineage>
        <taxon>Archaea</taxon>
        <taxon>Methanobacteriati</taxon>
        <taxon>Methanobacteriota</taxon>
        <taxon>Stenosarchaea group</taxon>
        <taxon>Halobacteria</taxon>
        <taxon>Halobacteriales</taxon>
        <taxon>Haloarculaceae</taxon>
        <taxon>Halovenus</taxon>
    </lineage>
</organism>
<feature type="region of interest" description="Disordered" evidence="1">
    <location>
        <begin position="807"/>
        <end position="835"/>
    </location>
</feature>
<dbReference type="RefSeq" id="WP_092703093.1">
    <property type="nucleotide sequence ID" value="NZ_FNFC01000010.1"/>
</dbReference>
<sequence length="1485" mass="157856">MTPTIRAIAAFALALTTVLVFAGSAPALADSEADFTVTMNTSDAVDGNSDLAVDVTVTNEGNASDEQEITLTDGNGNTLNSTTVALDAGNSTTVTLTWENVPVPEASPAPDYERTITPKVSSANDADSTVVTVRWSYFAIESLEPTSKTIVSGNSFNLSTTVRNVGTLDGTEDVTLLVDGTTYASKSGVTIPAEGSTDLAFSNVQPGLSPGTYSYTVKTPEETVSGTLTVLKAAQFTVTALDAVRRNGTVTVDTTVRNDESIAAQQPVVFDVDGQEIDRQNVSLAPGETTDLTFTYDPESVPLTARVQTELDSDSMQVGTVEVSSIAGSYADETVTVTTVITNQDPAGTDQTVAFEVDGEQVETQEVFLSPNSQAELTFTYDPESLPVNVTALTDIDAASINVPNATLEAGPTVEGVSPDRLDVDDSVNVTYTAAGVNLKEARLRVTGPSGATVLDRAVDPGKKEEYTIDQDALAAYREGQYDVTLFVEDEFGGTDTDTLEDAFAATAVIEEGPSIDKVTPEFVDVDETLFIDYTAVGTNIQSVTLQYQGPNGNTVLEQTVPQGTDQRLEVDPSSTDALAGGTHSLKLVMTDVFGNVETTRVEGAFEVGTEYNPENANFEGTASSVGDGDYVGTAGDFVTVSVSVNELDEAYIIVGGDRSANGEQTSAPFDILHVSGSATFTINTRLVGTDRPSDEVYIPTSGDVTSYAHDLGPDTEPPDSSVFSDLLFQNEDREQIATTLSGYRDAVNAGTQIRPLQPGSNISMVIGGGDSLVVTEEGFPDARYPLDRGTLTLTRPSLENVTTYRLPPGNADEQSVDFESGSAQDLQPGGMEGLASRGIEGGTLTNGDRLLIEAEATGMYGALLDALGSGRFGSGGELIKPREFKKLLDRPEGIELELVHKNPGRNRAETSVDLFDASLDDVSIGLVPGYENPLQMERFYVLVDTRVLEPFDPQPEGGDKYEVRMTYVRPPDERYRFGRTEGDTLPDPFAPSYQGRHANYYPYLTPGEANVTRTSTFDIEDRFLRYDRTTQDGRLVVPNATATISGETNLFPGGPRPVEMVIDIRESSRRVEISDISVASDGTFSVQTDLSMLEAGADVSIQFWAADQKLDERELAVVDRGNVGGEFQIESLMTDSVVTTNGTVAQMSTVVVNTGVLTDNKTVELLLDGDVVARESLSLVPGESKRLHFEEAMDSIGPGEYTLEVQTPDDTEGRVLVVEEAETTVEVTDITATPTVGNGTAGLAFETTVRNTGTINGTETVELLRDGEVIGERTPRLLAGQDVTYTFADELVGLGPGNYTLTVRTPDDQRTVEVRIEEPAAVFDLRRVNVTTTVEQGATISPTAVVNNTGTVAGDGPVTLAVDGTEVDNVSVSLPPGGNETVQFGTAIDSEPGTYTLRIQTPDDTVTRELVVEAGANNETQADGGQTDEDDDTESQDRDDEPPDDDSEGESEGSSPAVFVGSRRAALVGGTAVVAGVHVLGYWV</sequence>
<gene>
    <name evidence="2" type="ORF">SAMN05216226_110116</name>
</gene>
<dbReference type="InterPro" id="IPR013783">
    <property type="entry name" value="Ig-like_fold"/>
</dbReference>